<proteinExistence type="inferred from homology"/>
<evidence type="ECO:0000256" key="10">
    <source>
        <dbReference type="SAM" id="MobiDB-lite"/>
    </source>
</evidence>
<dbReference type="EMBL" id="ML986493">
    <property type="protein sequence ID" value="KAF2276442.1"/>
    <property type="molecule type" value="Genomic_DNA"/>
</dbReference>
<dbReference type="GO" id="GO:0045047">
    <property type="term" value="P:protein targeting to ER"/>
    <property type="evidence" value="ECO:0007669"/>
    <property type="project" value="TreeGrafter"/>
</dbReference>
<evidence type="ECO:0000256" key="4">
    <source>
        <dbReference type="ARBA" id="ARBA00022824"/>
    </source>
</evidence>
<dbReference type="Proteomes" id="UP000800097">
    <property type="component" value="Unassembled WGS sequence"/>
</dbReference>
<comment type="similarity">
    <text evidence="2 9">Belongs to the SPCS3 family.</text>
</comment>
<keyword evidence="6 11" id="KW-1133">Transmembrane helix</keyword>
<dbReference type="OrthoDB" id="10261524at2759"/>
<comment type="subcellular location">
    <subcellularLocation>
        <location evidence="1">Endoplasmic reticulum membrane</location>
        <topology evidence="1">Single-pass type II membrane protein</topology>
    </subcellularLocation>
</comment>
<protein>
    <recommendedName>
        <fullName evidence="9">Signal peptidase subunit 3</fullName>
    </recommendedName>
</protein>
<dbReference type="PIRSF" id="PIRSF016089">
    <property type="entry name" value="SPC22"/>
    <property type="match status" value="1"/>
</dbReference>
<dbReference type="GeneID" id="54548760"/>
<evidence type="ECO:0000256" key="11">
    <source>
        <dbReference type="SAM" id="Phobius"/>
    </source>
</evidence>
<dbReference type="AlphaFoldDB" id="A0A6A6JJ08"/>
<keyword evidence="5" id="KW-0735">Signal-anchor</keyword>
<keyword evidence="13" id="KW-1185">Reference proteome</keyword>
<dbReference type="InterPro" id="IPR007653">
    <property type="entry name" value="SPC3"/>
</dbReference>
<evidence type="ECO:0000256" key="2">
    <source>
        <dbReference type="ARBA" id="ARBA00009289"/>
    </source>
</evidence>
<evidence type="ECO:0000256" key="9">
    <source>
        <dbReference type="PIRNR" id="PIRNR016089"/>
    </source>
</evidence>
<evidence type="ECO:0000256" key="1">
    <source>
        <dbReference type="ARBA" id="ARBA00004648"/>
    </source>
</evidence>
<dbReference type="GO" id="GO:0006465">
    <property type="term" value="P:signal peptide processing"/>
    <property type="evidence" value="ECO:0007669"/>
    <property type="project" value="UniProtKB-UniRule"/>
</dbReference>
<evidence type="ECO:0000256" key="5">
    <source>
        <dbReference type="ARBA" id="ARBA00022968"/>
    </source>
</evidence>
<dbReference type="RefSeq" id="XP_033653981.1">
    <property type="nucleotide sequence ID" value="XM_033795585.1"/>
</dbReference>
<keyword evidence="3 11" id="KW-0812">Transmembrane</keyword>
<name>A0A6A6JJ08_WESOR</name>
<dbReference type="PANTHER" id="PTHR12804">
    <property type="entry name" value="MICROSOMAL SIGNAL PEPTIDASE 23 KD SUBUNIT SPC22/23"/>
    <property type="match status" value="1"/>
</dbReference>
<evidence type="ECO:0000256" key="7">
    <source>
        <dbReference type="ARBA" id="ARBA00023136"/>
    </source>
</evidence>
<feature type="region of interest" description="Disordered" evidence="10">
    <location>
        <begin position="124"/>
        <end position="157"/>
    </location>
</feature>
<dbReference type="Pfam" id="PF04573">
    <property type="entry name" value="SPC22"/>
    <property type="match status" value="2"/>
</dbReference>
<comment type="function">
    <text evidence="8">Essential component of the signal peptidase complex (SPC) which catalyzes the cleavage of N-terminal signal sequences from nascent proteins as they are translocated into the lumen of the endoplasmic reticulum. Essential for the SPC catalytic activity, possibly by stabilizing and positioning the active center of the complex close to the lumenal surface. Essential for viability.</text>
</comment>
<gene>
    <name evidence="12" type="ORF">EI97DRAFT_376895</name>
</gene>
<organism evidence="12 13">
    <name type="scientific">Westerdykella ornata</name>
    <dbReference type="NCBI Taxonomy" id="318751"/>
    <lineage>
        <taxon>Eukaryota</taxon>
        <taxon>Fungi</taxon>
        <taxon>Dikarya</taxon>
        <taxon>Ascomycota</taxon>
        <taxon>Pezizomycotina</taxon>
        <taxon>Dothideomycetes</taxon>
        <taxon>Pleosporomycetidae</taxon>
        <taxon>Pleosporales</taxon>
        <taxon>Sporormiaceae</taxon>
        <taxon>Westerdykella</taxon>
    </lineage>
</organism>
<evidence type="ECO:0000313" key="12">
    <source>
        <dbReference type="EMBL" id="KAF2276442.1"/>
    </source>
</evidence>
<feature type="transmembrane region" description="Helical" evidence="11">
    <location>
        <begin position="12"/>
        <end position="32"/>
    </location>
</feature>
<accession>A0A6A6JJ08</accession>
<evidence type="ECO:0000256" key="6">
    <source>
        <dbReference type="ARBA" id="ARBA00022989"/>
    </source>
</evidence>
<evidence type="ECO:0000256" key="8">
    <source>
        <dbReference type="ARBA" id="ARBA00045670"/>
    </source>
</evidence>
<evidence type="ECO:0000313" key="13">
    <source>
        <dbReference type="Proteomes" id="UP000800097"/>
    </source>
</evidence>
<evidence type="ECO:0000256" key="3">
    <source>
        <dbReference type="ARBA" id="ARBA00022692"/>
    </source>
</evidence>
<reference evidence="12" key="1">
    <citation type="journal article" date="2020" name="Stud. Mycol.">
        <title>101 Dothideomycetes genomes: a test case for predicting lifestyles and emergence of pathogens.</title>
        <authorList>
            <person name="Haridas S."/>
            <person name="Albert R."/>
            <person name="Binder M."/>
            <person name="Bloem J."/>
            <person name="Labutti K."/>
            <person name="Salamov A."/>
            <person name="Andreopoulos B."/>
            <person name="Baker S."/>
            <person name="Barry K."/>
            <person name="Bills G."/>
            <person name="Bluhm B."/>
            <person name="Cannon C."/>
            <person name="Castanera R."/>
            <person name="Culley D."/>
            <person name="Daum C."/>
            <person name="Ezra D."/>
            <person name="Gonzalez J."/>
            <person name="Henrissat B."/>
            <person name="Kuo A."/>
            <person name="Liang C."/>
            <person name="Lipzen A."/>
            <person name="Lutzoni F."/>
            <person name="Magnuson J."/>
            <person name="Mondo S."/>
            <person name="Nolan M."/>
            <person name="Ohm R."/>
            <person name="Pangilinan J."/>
            <person name="Park H.-J."/>
            <person name="Ramirez L."/>
            <person name="Alfaro M."/>
            <person name="Sun H."/>
            <person name="Tritt A."/>
            <person name="Yoshinaga Y."/>
            <person name="Zwiers L.-H."/>
            <person name="Turgeon B."/>
            <person name="Goodwin S."/>
            <person name="Spatafora J."/>
            <person name="Crous P."/>
            <person name="Grigoriev I."/>
        </authorList>
    </citation>
    <scope>NUCLEOTIDE SEQUENCE</scope>
    <source>
        <strain evidence="12">CBS 379.55</strain>
    </source>
</reference>
<keyword evidence="4 9" id="KW-0256">Endoplasmic reticulum</keyword>
<dbReference type="PANTHER" id="PTHR12804:SF0">
    <property type="entry name" value="SIGNAL PEPTIDASE COMPLEX SUBUNIT 3"/>
    <property type="match status" value="1"/>
</dbReference>
<dbReference type="GO" id="GO:0005787">
    <property type="term" value="C:signal peptidase complex"/>
    <property type="evidence" value="ECO:0007669"/>
    <property type="project" value="UniProtKB-UniRule"/>
</dbReference>
<sequence length="262" mass="29674">MHSTVVRLQNVFSFFTTVAFCVAAVIALSSFINPQVPTASIRLRDVQVYVRKGRPFYYSQKKEEYAYMSFDLDADLSTLFNWNTKQVFVYVKAVYPSHKPGLPDSEAIIWDAILPSASAPWHQNHYIHPSPKGSQKKPKKNSKDNKGKSQAEAWPHGQGILHLTNQRPKYQITDFSGKLANRTSVRLELGWNVQPWVGALVWENKRDFGMWKALEGGVSERFNLPAIGKKVDGRKLEMEKGKEGHRLEVGGEYPIAGKGKRV</sequence>
<keyword evidence="7 9" id="KW-0472">Membrane</keyword>